<dbReference type="InterPro" id="IPR036388">
    <property type="entry name" value="WH-like_DNA-bd_sf"/>
</dbReference>
<dbReference type="InterPro" id="IPR050679">
    <property type="entry name" value="Bact_HTH_transcr_reg"/>
</dbReference>
<keyword evidence="1" id="KW-0805">Transcription regulation</keyword>
<dbReference type="GO" id="GO:0003677">
    <property type="term" value="F:DNA binding"/>
    <property type="evidence" value="ECO:0007669"/>
    <property type="project" value="UniProtKB-KW"/>
</dbReference>
<dbReference type="SMART" id="SM00345">
    <property type="entry name" value="HTH_GNTR"/>
    <property type="match status" value="1"/>
</dbReference>
<evidence type="ECO:0000256" key="2">
    <source>
        <dbReference type="ARBA" id="ARBA00023125"/>
    </source>
</evidence>
<dbReference type="PRINTS" id="PR00035">
    <property type="entry name" value="HTHGNTR"/>
</dbReference>
<dbReference type="GO" id="GO:0045892">
    <property type="term" value="P:negative regulation of DNA-templated transcription"/>
    <property type="evidence" value="ECO:0007669"/>
    <property type="project" value="TreeGrafter"/>
</dbReference>
<dbReference type="InterPro" id="IPR028978">
    <property type="entry name" value="Chorismate_lyase_/UTRA_dom_sf"/>
</dbReference>
<evidence type="ECO:0000313" key="6">
    <source>
        <dbReference type="Proteomes" id="UP000657385"/>
    </source>
</evidence>
<dbReference type="GO" id="GO:0003700">
    <property type="term" value="F:DNA-binding transcription factor activity"/>
    <property type="evidence" value="ECO:0007669"/>
    <property type="project" value="InterPro"/>
</dbReference>
<dbReference type="InterPro" id="IPR036390">
    <property type="entry name" value="WH_DNA-bd_sf"/>
</dbReference>
<dbReference type="Gene3D" id="1.10.10.10">
    <property type="entry name" value="Winged helix-like DNA-binding domain superfamily/Winged helix DNA-binding domain"/>
    <property type="match status" value="1"/>
</dbReference>
<evidence type="ECO:0000313" key="5">
    <source>
        <dbReference type="EMBL" id="MBF9071874.1"/>
    </source>
</evidence>
<dbReference type="SUPFAM" id="SSF46785">
    <property type="entry name" value="Winged helix' DNA-binding domain"/>
    <property type="match status" value="1"/>
</dbReference>
<keyword evidence="3" id="KW-0804">Transcription</keyword>
<accession>A0A931B7J3</accession>
<dbReference type="PROSITE" id="PS50949">
    <property type="entry name" value="HTH_GNTR"/>
    <property type="match status" value="1"/>
</dbReference>
<gene>
    <name evidence="5" type="ORF">I2501_28005</name>
</gene>
<dbReference type="AlphaFoldDB" id="A0A931B7J3"/>
<proteinExistence type="predicted"/>
<dbReference type="CDD" id="cd07377">
    <property type="entry name" value="WHTH_GntR"/>
    <property type="match status" value="1"/>
</dbReference>
<evidence type="ECO:0000256" key="1">
    <source>
        <dbReference type="ARBA" id="ARBA00023015"/>
    </source>
</evidence>
<protein>
    <submittedName>
        <fullName evidence="5">GntR family transcriptional regulator</fullName>
    </submittedName>
</protein>
<dbReference type="PANTHER" id="PTHR44846:SF17">
    <property type="entry name" value="GNTR-FAMILY TRANSCRIPTIONAL REGULATOR"/>
    <property type="match status" value="1"/>
</dbReference>
<keyword evidence="6" id="KW-1185">Reference proteome</keyword>
<reference evidence="5" key="1">
    <citation type="submission" date="2020-11" db="EMBL/GenBank/DDBJ databases">
        <title>Isolation and identification of active actinomycetes.</title>
        <authorList>
            <person name="Yu B."/>
        </authorList>
    </citation>
    <scope>NUCLEOTIDE SEQUENCE</scope>
    <source>
        <strain evidence="5">NEAU-YB345</strain>
    </source>
</reference>
<dbReference type="EMBL" id="JADPRT010000013">
    <property type="protein sequence ID" value="MBF9071874.1"/>
    <property type="molecule type" value="Genomic_DNA"/>
</dbReference>
<evidence type="ECO:0000259" key="4">
    <source>
        <dbReference type="PROSITE" id="PS50949"/>
    </source>
</evidence>
<sequence>MPLKYEEIAESLRRDIAAGQYPLGSALPSGRDLCERWSVSRATVNKALELLKADALVTSRQGSRYVVVALPMGRPAGSRGSGTARADGALPFTRLGVPDMLVPPLDVAEALGVEPEVTALRRGRLMHLPDGTPQSYVVAWFPAWIVDAAPKLAGAAAIPEGTTRYVRRCTGLVSVLGRDLEHVRLAAQVEADVLGLQLPAAVHVTLHSARDDQGRALVVEEGVTPDSVWQRSSEYPMGESS</sequence>
<dbReference type="InterPro" id="IPR000524">
    <property type="entry name" value="Tscrpt_reg_HTH_GntR"/>
</dbReference>
<organism evidence="5 6">
    <name type="scientific">Streptacidiphilus fuscans</name>
    <dbReference type="NCBI Taxonomy" id="2789292"/>
    <lineage>
        <taxon>Bacteria</taxon>
        <taxon>Bacillati</taxon>
        <taxon>Actinomycetota</taxon>
        <taxon>Actinomycetes</taxon>
        <taxon>Kitasatosporales</taxon>
        <taxon>Streptomycetaceae</taxon>
        <taxon>Streptacidiphilus</taxon>
    </lineage>
</organism>
<dbReference type="PANTHER" id="PTHR44846">
    <property type="entry name" value="MANNOSYL-D-GLYCERATE TRANSPORT/METABOLISM SYSTEM REPRESSOR MNGR-RELATED"/>
    <property type="match status" value="1"/>
</dbReference>
<dbReference type="Pfam" id="PF00392">
    <property type="entry name" value="GntR"/>
    <property type="match status" value="1"/>
</dbReference>
<dbReference type="RefSeq" id="WP_196197030.1">
    <property type="nucleotide sequence ID" value="NZ_JADPRT010000013.1"/>
</dbReference>
<dbReference type="Gene3D" id="3.40.1410.10">
    <property type="entry name" value="Chorismate lyase-like"/>
    <property type="match status" value="1"/>
</dbReference>
<evidence type="ECO:0000256" key="3">
    <source>
        <dbReference type="ARBA" id="ARBA00023163"/>
    </source>
</evidence>
<name>A0A931B7J3_9ACTN</name>
<keyword evidence="2" id="KW-0238">DNA-binding</keyword>
<feature type="domain" description="HTH gntR-type" evidence="4">
    <location>
        <begin position="2"/>
        <end position="70"/>
    </location>
</feature>
<dbReference type="Proteomes" id="UP000657385">
    <property type="component" value="Unassembled WGS sequence"/>
</dbReference>
<dbReference type="SUPFAM" id="SSF64288">
    <property type="entry name" value="Chorismate lyase-like"/>
    <property type="match status" value="1"/>
</dbReference>
<comment type="caution">
    <text evidence="5">The sequence shown here is derived from an EMBL/GenBank/DDBJ whole genome shotgun (WGS) entry which is preliminary data.</text>
</comment>